<dbReference type="Proteomes" id="UP000001194">
    <property type="component" value="Unassembled WGS sequence"/>
</dbReference>
<proteinExistence type="predicted"/>
<dbReference type="InParanoid" id="B0CZC6"/>
<gene>
    <name evidence="1" type="ORF">LACBIDRAFT_311150</name>
</gene>
<sequence>MQKTVNVRMYHKVNRQCDKFLIAQRHDRATQPHSARCARRSTLNIVWHRYSYFLVQHQYSI</sequence>
<dbReference type="HOGENOM" id="CLU_2923000_0_0_1"/>
<dbReference type="GeneID" id="6072506"/>
<dbReference type="RefSeq" id="XP_001876862.1">
    <property type="nucleotide sequence ID" value="XM_001876827.1"/>
</dbReference>
<organism evidence="2">
    <name type="scientific">Laccaria bicolor (strain S238N-H82 / ATCC MYA-4686)</name>
    <name type="common">Bicoloured deceiver</name>
    <name type="synonym">Laccaria laccata var. bicolor</name>
    <dbReference type="NCBI Taxonomy" id="486041"/>
    <lineage>
        <taxon>Eukaryota</taxon>
        <taxon>Fungi</taxon>
        <taxon>Dikarya</taxon>
        <taxon>Basidiomycota</taxon>
        <taxon>Agaricomycotina</taxon>
        <taxon>Agaricomycetes</taxon>
        <taxon>Agaricomycetidae</taxon>
        <taxon>Agaricales</taxon>
        <taxon>Agaricineae</taxon>
        <taxon>Hydnangiaceae</taxon>
        <taxon>Laccaria</taxon>
    </lineage>
</organism>
<name>B0CZC6_LACBS</name>
<evidence type="ECO:0000313" key="1">
    <source>
        <dbReference type="EMBL" id="EDR12598.1"/>
    </source>
</evidence>
<evidence type="ECO:0000313" key="2">
    <source>
        <dbReference type="Proteomes" id="UP000001194"/>
    </source>
</evidence>
<keyword evidence="2" id="KW-1185">Reference proteome</keyword>
<dbReference type="AlphaFoldDB" id="B0CZC6"/>
<dbReference type="KEGG" id="lbc:LACBIDRAFT_311150"/>
<reference evidence="1 2" key="1">
    <citation type="journal article" date="2008" name="Nature">
        <title>The genome of Laccaria bicolor provides insights into mycorrhizal symbiosis.</title>
        <authorList>
            <person name="Martin F."/>
            <person name="Aerts A."/>
            <person name="Ahren D."/>
            <person name="Brun A."/>
            <person name="Danchin E.G.J."/>
            <person name="Duchaussoy F."/>
            <person name="Gibon J."/>
            <person name="Kohler A."/>
            <person name="Lindquist E."/>
            <person name="Pereda V."/>
            <person name="Salamov A."/>
            <person name="Shapiro H.J."/>
            <person name="Wuyts J."/>
            <person name="Blaudez D."/>
            <person name="Buee M."/>
            <person name="Brokstein P."/>
            <person name="Canbaeck B."/>
            <person name="Cohen D."/>
            <person name="Courty P.E."/>
            <person name="Coutinho P.M."/>
            <person name="Delaruelle C."/>
            <person name="Detter J.C."/>
            <person name="Deveau A."/>
            <person name="DiFazio S."/>
            <person name="Duplessis S."/>
            <person name="Fraissinet-Tachet L."/>
            <person name="Lucic E."/>
            <person name="Frey-Klett P."/>
            <person name="Fourrey C."/>
            <person name="Feussner I."/>
            <person name="Gay G."/>
            <person name="Grimwood J."/>
            <person name="Hoegger P.J."/>
            <person name="Jain P."/>
            <person name="Kilaru S."/>
            <person name="Labbe J."/>
            <person name="Lin Y.C."/>
            <person name="Legue V."/>
            <person name="Le Tacon F."/>
            <person name="Marmeisse R."/>
            <person name="Melayah D."/>
            <person name="Montanini B."/>
            <person name="Muratet M."/>
            <person name="Nehls U."/>
            <person name="Niculita-Hirzel H."/>
            <person name="Oudot-Le Secq M.P."/>
            <person name="Peter M."/>
            <person name="Quesneville H."/>
            <person name="Rajashekar B."/>
            <person name="Reich M."/>
            <person name="Rouhier N."/>
            <person name="Schmutz J."/>
            <person name="Yin T."/>
            <person name="Chalot M."/>
            <person name="Henrissat B."/>
            <person name="Kuees U."/>
            <person name="Lucas S."/>
            <person name="Van de Peer Y."/>
            <person name="Podila G.K."/>
            <person name="Polle A."/>
            <person name="Pukkila P.J."/>
            <person name="Richardson P.M."/>
            <person name="Rouze P."/>
            <person name="Sanders I.R."/>
            <person name="Stajich J.E."/>
            <person name="Tunlid A."/>
            <person name="Tuskan G."/>
            <person name="Grigoriev I.V."/>
        </authorList>
    </citation>
    <scope>NUCLEOTIDE SEQUENCE [LARGE SCALE GENOMIC DNA]</scope>
    <source>
        <strain evidence="2">S238N-H82 / ATCC MYA-4686</strain>
    </source>
</reference>
<accession>B0CZC6</accession>
<dbReference type="EMBL" id="DS547094">
    <property type="protein sequence ID" value="EDR12598.1"/>
    <property type="molecule type" value="Genomic_DNA"/>
</dbReference>
<protein>
    <submittedName>
        <fullName evidence="1">Predicted protein</fullName>
    </submittedName>
</protein>